<dbReference type="EMBL" id="GBRH01216879">
    <property type="protein sequence ID" value="JAD81016.1"/>
    <property type="molecule type" value="Transcribed_RNA"/>
</dbReference>
<evidence type="ECO:0000313" key="1">
    <source>
        <dbReference type="EMBL" id="JAD81016.1"/>
    </source>
</evidence>
<protein>
    <submittedName>
        <fullName evidence="1">Uncharacterized protein</fullName>
    </submittedName>
</protein>
<reference evidence="1" key="2">
    <citation type="journal article" date="2015" name="Data Brief">
        <title>Shoot transcriptome of the giant reed, Arundo donax.</title>
        <authorList>
            <person name="Barrero R.A."/>
            <person name="Guerrero F.D."/>
            <person name="Moolhuijzen P."/>
            <person name="Goolsby J.A."/>
            <person name="Tidwell J."/>
            <person name="Bellgard S.E."/>
            <person name="Bellgard M.I."/>
        </authorList>
    </citation>
    <scope>NUCLEOTIDE SEQUENCE</scope>
    <source>
        <tissue evidence="1">Shoot tissue taken approximately 20 cm above the soil surface</tissue>
    </source>
</reference>
<name>A0A0A9CZJ8_ARUDO</name>
<organism evidence="1">
    <name type="scientific">Arundo donax</name>
    <name type="common">Giant reed</name>
    <name type="synonym">Donax arundinaceus</name>
    <dbReference type="NCBI Taxonomy" id="35708"/>
    <lineage>
        <taxon>Eukaryota</taxon>
        <taxon>Viridiplantae</taxon>
        <taxon>Streptophyta</taxon>
        <taxon>Embryophyta</taxon>
        <taxon>Tracheophyta</taxon>
        <taxon>Spermatophyta</taxon>
        <taxon>Magnoliopsida</taxon>
        <taxon>Liliopsida</taxon>
        <taxon>Poales</taxon>
        <taxon>Poaceae</taxon>
        <taxon>PACMAD clade</taxon>
        <taxon>Arundinoideae</taxon>
        <taxon>Arundineae</taxon>
        <taxon>Arundo</taxon>
    </lineage>
</organism>
<dbReference type="AlphaFoldDB" id="A0A0A9CZJ8"/>
<proteinExistence type="predicted"/>
<sequence length="74" mass="8467">MNCDSPLLLLLQEILMPSSNQVAFDSIQIKSHSILVDPYLSCDTPCNLLSLPYLNRFQFSATEGLGWRWICYLE</sequence>
<reference evidence="1" key="1">
    <citation type="submission" date="2014-09" db="EMBL/GenBank/DDBJ databases">
        <authorList>
            <person name="Magalhaes I.L.F."/>
            <person name="Oliveira U."/>
            <person name="Santos F.R."/>
            <person name="Vidigal T.H.D.A."/>
            <person name="Brescovit A.D."/>
            <person name="Santos A.J."/>
        </authorList>
    </citation>
    <scope>NUCLEOTIDE SEQUENCE</scope>
    <source>
        <tissue evidence="1">Shoot tissue taken approximately 20 cm above the soil surface</tissue>
    </source>
</reference>
<accession>A0A0A9CZJ8</accession>